<comment type="similarity">
    <text evidence="1">Belongs to the nitroreductase family.</text>
</comment>
<dbReference type="Pfam" id="PF00881">
    <property type="entry name" value="Nitroreductase"/>
    <property type="match status" value="1"/>
</dbReference>
<dbReference type="OrthoDB" id="9809288at2"/>
<sequence>MLKDILNFRRAVRYFAPTPISEEKVRECLRLATLAPSGFNMQLYEFYHITDKTLLEKLAQVCLGQLSATTAQQMVVFVTRQDKHRQHAEMILEFERGNIQRNSPPERQAKRIKDRERYYGKLIPFVYSRFFGLLGAFRKLFGVVISWFRPMVRELSESDMRVDVHKSCGLVAQTFMLAMAEEGYDTCPLGGYDSRRIKKLLHLPYGAEVTMVVACGLREERGIWGERFRLPFEEVYRHK</sequence>
<keyword evidence="7" id="KW-1185">Reference proteome</keyword>
<dbReference type="EMBL" id="UAVP01000007">
    <property type="protein sequence ID" value="SQA75162.1"/>
    <property type="molecule type" value="Genomic_DNA"/>
</dbReference>
<gene>
    <name evidence="6" type="primary">mhqN_1</name>
    <name evidence="5" type="ORF">CGC55_04920</name>
    <name evidence="4" type="ORF">CGC59_12320</name>
    <name evidence="6" type="ORF">NCTC11653_01058</name>
</gene>
<evidence type="ECO:0000313" key="9">
    <source>
        <dbReference type="Proteomes" id="UP000249902"/>
    </source>
</evidence>
<dbReference type="Proteomes" id="UP000249902">
    <property type="component" value="Unassembled WGS sequence"/>
</dbReference>
<dbReference type="PANTHER" id="PTHR43673">
    <property type="entry name" value="NAD(P)H NITROREDUCTASE YDGI-RELATED"/>
    <property type="match status" value="1"/>
</dbReference>
<dbReference type="GeneID" id="78163265"/>
<reference evidence="4" key="1">
    <citation type="journal article" date="2017" name="Genome Announc.">
        <title>Twelve Complete Reference Genomes of Clinical Isolates in the Capnocytophaga Genus.</title>
        <authorList>
            <person name="Villarma A."/>
            <person name="Gulvik C.A."/>
            <person name="Rowe L.A."/>
            <person name="Sheth M."/>
            <person name="Juieng P."/>
            <person name="Nicholson A.C."/>
            <person name="Loparev V.N."/>
            <person name="McQuiston J.R."/>
        </authorList>
    </citation>
    <scope>NUCLEOTIDE SEQUENCE</scope>
    <source>
        <strain evidence="4">H4486</strain>
        <strain evidence="5">KC1668</strain>
    </source>
</reference>
<dbReference type="EC" id="1.-.-.-" evidence="6"/>
<dbReference type="eggNOG" id="COG0778">
    <property type="taxonomic scope" value="Bacteria"/>
</dbReference>
<dbReference type="GO" id="GO:0016491">
    <property type="term" value="F:oxidoreductase activity"/>
    <property type="evidence" value="ECO:0007669"/>
    <property type="project" value="UniProtKB-KW"/>
</dbReference>
<name>A0A2A3N1N1_CAPSP</name>
<evidence type="ECO:0000313" key="8">
    <source>
        <dbReference type="Proteomes" id="UP000217334"/>
    </source>
</evidence>
<dbReference type="STRING" id="553177.CAPSP0001_2269"/>
<evidence type="ECO:0000313" key="7">
    <source>
        <dbReference type="Proteomes" id="UP000217301"/>
    </source>
</evidence>
<dbReference type="InterPro" id="IPR029479">
    <property type="entry name" value="Nitroreductase"/>
</dbReference>
<dbReference type="PANTHER" id="PTHR43673:SF10">
    <property type="entry name" value="NADH DEHYDROGENASE_NAD(P)H NITROREDUCTASE XCC3605-RELATED"/>
    <property type="match status" value="1"/>
</dbReference>
<dbReference type="Proteomes" id="UP000217334">
    <property type="component" value="Chromosome"/>
</dbReference>
<dbReference type="RefSeq" id="WP_002677268.1">
    <property type="nucleotide sequence ID" value="NZ_CALGFZ010000033.1"/>
</dbReference>
<proteinExistence type="inferred from homology"/>
<evidence type="ECO:0000313" key="5">
    <source>
        <dbReference type="EMBL" id="ATA83893.1"/>
    </source>
</evidence>
<dbReference type="KEGG" id="cspu:CGC55_04920"/>
<evidence type="ECO:0000256" key="2">
    <source>
        <dbReference type="ARBA" id="ARBA00023002"/>
    </source>
</evidence>
<dbReference type="EMBL" id="CP022383">
    <property type="protein sequence ID" value="ATA80411.1"/>
    <property type="molecule type" value="Genomic_DNA"/>
</dbReference>
<evidence type="ECO:0000259" key="3">
    <source>
        <dbReference type="Pfam" id="PF00881"/>
    </source>
</evidence>
<dbReference type="AlphaFoldDB" id="A0A2A3N1N1"/>
<evidence type="ECO:0000256" key="1">
    <source>
        <dbReference type="ARBA" id="ARBA00007118"/>
    </source>
</evidence>
<dbReference type="CDD" id="cd02137">
    <property type="entry name" value="MhqN-like"/>
    <property type="match status" value="1"/>
</dbReference>
<protein>
    <submittedName>
        <fullName evidence="6">NAD(P)H nitroreductase mhqN</fullName>
        <ecNumber evidence="6">1.-.-.-</ecNumber>
    </submittedName>
    <submittedName>
        <fullName evidence="4">Nitroreductase family protein</fullName>
    </submittedName>
</protein>
<keyword evidence="2 6" id="KW-0560">Oxidoreductase</keyword>
<reference evidence="6 9" key="3">
    <citation type="submission" date="2018-06" db="EMBL/GenBank/DDBJ databases">
        <authorList>
            <consortium name="Pathogen Informatics"/>
            <person name="Doyle S."/>
        </authorList>
    </citation>
    <scope>NUCLEOTIDE SEQUENCE [LARGE SCALE GENOMIC DNA]</scope>
    <source>
        <strain evidence="6 9">NCTC11653</strain>
    </source>
</reference>
<dbReference type="EMBL" id="CP022385">
    <property type="protein sequence ID" value="ATA83893.1"/>
    <property type="molecule type" value="Genomic_DNA"/>
</dbReference>
<dbReference type="SUPFAM" id="SSF55469">
    <property type="entry name" value="FMN-dependent nitroreductase-like"/>
    <property type="match status" value="1"/>
</dbReference>
<evidence type="ECO:0000313" key="6">
    <source>
        <dbReference type="EMBL" id="SQA75162.1"/>
    </source>
</evidence>
<feature type="domain" description="Nitroreductase" evidence="3">
    <location>
        <begin position="8"/>
        <end position="216"/>
    </location>
</feature>
<reference evidence="7 8" key="2">
    <citation type="submission" date="2017-06" db="EMBL/GenBank/DDBJ databases">
        <title>Capnocytophaga spp. assemblies.</title>
        <authorList>
            <person name="Gulvik C.A."/>
        </authorList>
    </citation>
    <scope>NUCLEOTIDE SEQUENCE [LARGE SCALE GENOMIC DNA]</scope>
    <source>
        <strain evidence="8">H4486</strain>
        <strain evidence="7">KC1668</strain>
    </source>
</reference>
<dbReference type="Gene3D" id="3.40.109.10">
    <property type="entry name" value="NADH Oxidase"/>
    <property type="match status" value="1"/>
</dbReference>
<accession>A0A2A3N1N1</accession>
<dbReference type="Proteomes" id="UP000217301">
    <property type="component" value="Chromosome"/>
</dbReference>
<evidence type="ECO:0000313" key="4">
    <source>
        <dbReference type="EMBL" id="ATA80411.1"/>
    </source>
</evidence>
<dbReference type="InterPro" id="IPR000415">
    <property type="entry name" value="Nitroreductase-like"/>
</dbReference>
<organism evidence="4 8">
    <name type="scientific">Capnocytophaga sputigena</name>
    <dbReference type="NCBI Taxonomy" id="1019"/>
    <lineage>
        <taxon>Bacteria</taxon>
        <taxon>Pseudomonadati</taxon>
        <taxon>Bacteroidota</taxon>
        <taxon>Flavobacteriia</taxon>
        <taxon>Flavobacteriales</taxon>
        <taxon>Flavobacteriaceae</taxon>
        <taxon>Capnocytophaga</taxon>
    </lineage>
</organism>